<dbReference type="PANTHER" id="PTHR37042">
    <property type="entry name" value="OUTER MEMBRANE PROTEIN RV1973"/>
    <property type="match status" value="1"/>
</dbReference>
<dbReference type="OrthoDB" id="5192320at2"/>
<sequence>MRARIGLLVRKVGTRQGIVVLVAVALLVTAGVFALQAKRLNDDPVLANRALLDQRDADELVAGVSRSLTSVLSYDWQDPDATRAVAEQVLQGQARKEYDTLFASLQQRAPGQKLTLSAQVQVVGVQELTESRAKLLVFLDQKSTRENDKQASVSAAQLSITAERKGGNWAIIGLKPL</sequence>
<dbReference type="Proteomes" id="UP000267128">
    <property type="component" value="Unassembled WGS sequence"/>
</dbReference>
<organism evidence="3 4">
    <name type="scientific">Nocardioides marmoriginsengisoli</name>
    <dbReference type="NCBI Taxonomy" id="661483"/>
    <lineage>
        <taxon>Bacteria</taxon>
        <taxon>Bacillati</taxon>
        <taxon>Actinomycetota</taxon>
        <taxon>Actinomycetes</taxon>
        <taxon>Propionibacteriales</taxon>
        <taxon>Nocardioidaceae</taxon>
        <taxon>Nocardioides</taxon>
    </lineage>
</organism>
<comment type="subcellular location">
    <subcellularLocation>
        <location evidence="1">Membrane</location>
    </subcellularLocation>
</comment>
<protein>
    <recommendedName>
        <fullName evidence="5">Mce-associated membrane protein</fullName>
    </recommendedName>
</protein>
<evidence type="ECO:0000313" key="4">
    <source>
        <dbReference type="Proteomes" id="UP000267128"/>
    </source>
</evidence>
<evidence type="ECO:0008006" key="5">
    <source>
        <dbReference type="Google" id="ProtNLM"/>
    </source>
</evidence>
<reference evidence="3 4" key="1">
    <citation type="submission" date="2018-11" db="EMBL/GenBank/DDBJ databases">
        <authorList>
            <person name="Li F."/>
        </authorList>
    </citation>
    <scope>NUCLEOTIDE SEQUENCE [LARGE SCALE GENOMIC DNA]</scope>
    <source>
        <strain evidence="3 4">Gsoil 097</strain>
    </source>
</reference>
<accession>A0A3N0CGJ0</accession>
<keyword evidence="4" id="KW-1185">Reference proteome</keyword>
<dbReference type="AlphaFoldDB" id="A0A3N0CGJ0"/>
<dbReference type="GO" id="GO:0016020">
    <property type="term" value="C:membrane"/>
    <property type="evidence" value="ECO:0007669"/>
    <property type="project" value="UniProtKB-SubCell"/>
</dbReference>
<keyword evidence="2" id="KW-0472">Membrane</keyword>
<evidence type="ECO:0000256" key="1">
    <source>
        <dbReference type="ARBA" id="ARBA00004370"/>
    </source>
</evidence>
<proteinExistence type="predicted"/>
<name>A0A3N0CGJ0_9ACTN</name>
<dbReference type="EMBL" id="RJSE01000007">
    <property type="protein sequence ID" value="RNL62429.1"/>
    <property type="molecule type" value="Genomic_DNA"/>
</dbReference>
<gene>
    <name evidence="3" type="ORF">EFK50_11700</name>
</gene>
<comment type="caution">
    <text evidence="3">The sequence shown here is derived from an EMBL/GenBank/DDBJ whole genome shotgun (WGS) entry which is preliminary data.</text>
</comment>
<evidence type="ECO:0000256" key="2">
    <source>
        <dbReference type="ARBA" id="ARBA00023136"/>
    </source>
</evidence>
<dbReference type="PANTHER" id="PTHR37042:SF4">
    <property type="entry name" value="OUTER MEMBRANE PROTEIN RV1973"/>
    <property type="match status" value="1"/>
</dbReference>
<evidence type="ECO:0000313" key="3">
    <source>
        <dbReference type="EMBL" id="RNL62429.1"/>
    </source>
</evidence>
<dbReference type="RefSeq" id="WP_123227725.1">
    <property type="nucleotide sequence ID" value="NZ_RJSE01000007.1"/>
</dbReference>